<dbReference type="InterPro" id="IPR037047">
    <property type="entry name" value="PITH_dom_sf"/>
</dbReference>
<dbReference type="GO" id="GO:0005634">
    <property type="term" value="C:nucleus"/>
    <property type="evidence" value="ECO:0007669"/>
    <property type="project" value="TreeGrafter"/>
</dbReference>
<proteinExistence type="inferred from homology"/>
<accession>A0A7R8WTT8</accession>
<dbReference type="SUPFAM" id="SSF49785">
    <property type="entry name" value="Galactose-binding domain-like"/>
    <property type="match status" value="1"/>
</dbReference>
<organism evidence="2">
    <name type="scientific">Cyprideis torosa</name>
    <dbReference type="NCBI Taxonomy" id="163714"/>
    <lineage>
        <taxon>Eukaryota</taxon>
        <taxon>Metazoa</taxon>
        <taxon>Ecdysozoa</taxon>
        <taxon>Arthropoda</taxon>
        <taxon>Crustacea</taxon>
        <taxon>Oligostraca</taxon>
        <taxon>Ostracoda</taxon>
        <taxon>Podocopa</taxon>
        <taxon>Podocopida</taxon>
        <taxon>Cytherocopina</taxon>
        <taxon>Cytheroidea</taxon>
        <taxon>Cytherideidae</taxon>
        <taxon>Cyprideis</taxon>
    </lineage>
</organism>
<dbReference type="InterPro" id="IPR008979">
    <property type="entry name" value="Galactose-bd-like_sf"/>
</dbReference>
<dbReference type="PANTHER" id="PTHR12175">
    <property type="entry name" value="AD039 HT014 THIOREDOXIN FAMILY TRP26"/>
    <property type="match status" value="1"/>
</dbReference>
<sequence length="212" mass="23788">MPHSHGHGGGACHGSHDEHGDEDMGVRYALFQKIDLMNLECLNEEIEGSGKSVFRAYADRLDQSKYVQSDDGADLIFNIPFTGLVKLKSILLIGGEGECHSKRLRMFKNKPGLGFDDMGLKADQEIELPKPQPGQDFQEFPLKVTTFGSVYHLTLHFTLTHGAEHCKVFFIAFSGDFMEPFREEIAIASYELRPSLADHKTDLQTQVNHQVH</sequence>
<dbReference type="OrthoDB" id="2635at2759"/>
<name>A0A7R8WTT8_9CRUS</name>
<protein>
    <submittedName>
        <fullName evidence="2">Uncharacterized protein</fullName>
    </submittedName>
</protein>
<gene>
    <name evidence="2" type="ORF">CTOB1V02_LOCUS15531</name>
</gene>
<dbReference type="Gene3D" id="2.60.120.470">
    <property type="entry name" value="PITH domain"/>
    <property type="match status" value="1"/>
</dbReference>
<dbReference type="PROSITE" id="PS51532">
    <property type="entry name" value="PITH"/>
    <property type="match status" value="1"/>
</dbReference>
<dbReference type="InterPro" id="IPR010400">
    <property type="entry name" value="PITH_dom"/>
</dbReference>
<dbReference type="Pfam" id="PF06201">
    <property type="entry name" value="PITH"/>
    <property type="match status" value="1"/>
</dbReference>
<dbReference type="AlphaFoldDB" id="A0A7R8WTT8"/>
<reference evidence="2" key="1">
    <citation type="submission" date="2020-11" db="EMBL/GenBank/DDBJ databases">
        <authorList>
            <person name="Tran Van P."/>
        </authorList>
    </citation>
    <scope>NUCLEOTIDE SEQUENCE</scope>
</reference>
<evidence type="ECO:0000313" key="2">
    <source>
        <dbReference type="EMBL" id="CAD7237716.1"/>
    </source>
</evidence>
<dbReference type="PANTHER" id="PTHR12175:SF1">
    <property type="entry name" value="PITH DOMAIN-CONTAINING PROTEIN 1"/>
    <property type="match status" value="1"/>
</dbReference>
<evidence type="ECO:0000256" key="1">
    <source>
        <dbReference type="ARBA" id="ARBA00025788"/>
    </source>
</evidence>
<dbReference type="GO" id="GO:0005737">
    <property type="term" value="C:cytoplasm"/>
    <property type="evidence" value="ECO:0007669"/>
    <property type="project" value="UniProtKB-ARBA"/>
</dbReference>
<comment type="similarity">
    <text evidence="1">Belongs to the PITHD1 family.</text>
</comment>
<dbReference type="InterPro" id="IPR045099">
    <property type="entry name" value="PITH1-like"/>
</dbReference>
<dbReference type="EMBL" id="OB691138">
    <property type="protein sequence ID" value="CAD7237716.1"/>
    <property type="molecule type" value="Genomic_DNA"/>
</dbReference>